<sequence>MTVIENPKLNSIIPFLNDNLDDLEKVLNDNPSLYIMDNMMLAKIRKDFVKNPFMVSGLNASNIVVIPEIILEEASKNLPNEEAFRRHYYEIFHILSQEKEVYVVNLELILELLQSMASKKDALNLLRNIAIEAVRINPVISDVIRGTDVNATTALEELNGAIIHNGKNAGERFITTFALVLLSMYYSPVYIFSEDVKGIYGAFRTFISNERLMDLIDISDALELIEQYKFISYESLIQSVYLEEDLSEDELMDLIVTCDRNRSRNILYSLDGHLCHTSISDENLSKWISEGIIKFQF</sequence>
<evidence type="ECO:0000313" key="1">
    <source>
        <dbReference type="EMBL" id="SDN47842.1"/>
    </source>
</evidence>
<proteinExistence type="predicted"/>
<dbReference type="Proteomes" id="UP000199334">
    <property type="component" value="Unassembled WGS sequence"/>
</dbReference>
<dbReference type="STRING" id="237069.SAMN05216498_2347"/>
<dbReference type="AlphaFoldDB" id="A0A1H0BQF9"/>
<name>A0A1H0BQF9_9BACI</name>
<protein>
    <submittedName>
        <fullName evidence="1">Uncharacterized protein</fullName>
    </submittedName>
</protein>
<dbReference type="OrthoDB" id="2971889at2"/>
<evidence type="ECO:0000313" key="2">
    <source>
        <dbReference type="Proteomes" id="UP000199334"/>
    </source>
</evidence>
<organism evidence="1 2">
    <name type="scientific">Tenuibacillus multivorans</name>
    <dbReference type="NCBI Taxonomy" id="237069"/>
    <lineage>
        <taxon>Bacteria</taxon>
        <taxon>Bacillati</taxon>
        <taxon>Bacillota</taxon>
        <taxon>Bacilli</taxon>
        <taxon>Bacillales</taxon>
        <taxon>Bacillaceae</taxon>
        <taxon>Tenuibacillus</taxon>
    </lineage>
</organism>
<reference evidence="1 2" key="1">
    <citation type="submission" date="2016-10" db="EMBL/GenBank/DDBJ databases">
        <authorList>
            <person name="de Groot N.N."/>
        </authorList>
    </citation>
    <scope>NUCLEOTIDE SEQUENCE [LARGE SCALE GENOMIC DNA]</scope>
    <source>
        <strain evidence="1 2">CGMCC 1.3442</strain>
    </source>
</reference>
<dbReference type="EMBL" id="FNIG01000005">
    <property type="protein sequence ID" value="SDN47842.1"/>
    <property type="molecule type" value="Genomic_DNA"/>
</dbReference>
<keyword evidence="2" id="KW-1185">Reference proteome</keyword>
<dbReference type="RefSeq" id="WP_093856771.1">
    <property type="nucleotide sequence ID" value="NZ_BJVZ01000008.1"/>
</dbReference>
<accession>A0A1H0BQF9</accession>
<gene>
    <name evidence="1" type="ORF">SAMN05216498_2347</name>
</gene>